<keyword evidence="2" id="KW-1185">Reference proteome</keyword>
<organism evidence="1 2">
    <name type="scientific">Trichinella nativa</name>
    <dbReference type="NCBI Taxonomy" id="6335"/>
    <lineage>
        <taxon>Eukaryota</taxon>
        <taxon>Metazoa</taxon>
        <taxon>Ecdysozoa</taxon>
        <taxon>Nematoda</taxon>
        <taxon>Enoplea</taxon>
        <taxon>Dorylaimia</taxon>
        <taxon>Trichinellida</taxon>
        <taxon>Trichinellidae</taxon>
        <taxon>Trichinella</taxon>
    </lineage>
</organism>
<reference evidence="1 2" key="1">
    <citation type="submission" date="2015-05" db="EMBL/GenBank/DDBJ databases">
        <title>Evolution of Trichinella species and genotypes.</title>
        <authorList>
            <person name="Korhonen P.K."/>
            <person name="Edoardo P."/>
            <person name="Giuseppe L.R."/>
            <person name="Gasser R.B."/>
        </authorList>
    </citation>
    <scope>NUCLEOTIDE SEQUENCE [LARGE SCALE GENOMIC DNA]</scope>
    <source>
        <strain evidence="1">ISS10</strain>
    </source>
</reference>
<accession>A0A0V1KQN3</accession>
<evidence type="ECO:0000313" key="1">
    <source>
        <dbReference type="EMBL" id="KRZ49705.1"/>
    </source>
</evidence>
<proteinExistence type="predicted"/>
<name>A0A0V1KQN3_9BILA</name>
<dbReference type="OrthoDB" id="10352093at2759"/>
<dbReference type="EMBL" id="JYDW01000298">
    <property type="protein sequence ID" value="KRZ49705.1"/>
    <property type="molecule type" value="Genomic_DNA"/>
</dbReference>
<protein>
    <submittedName>
        <fullName evidence="1">Uncharacterized protein</fullName>
    </submittedName>
</protein>
<gene>
    <name evidence="1" type="ORF">T02_4943</name>
</gene>
<evidence type="ECO:0000313" key="2">
    <source>
        <dbReference type="Proteomes" id="UP000054721"/>
    </source>
</evidence>
<dbReference type="Proteomes" id="UP000054721">
    <property type="component" value="Unassembled WGS sequence"/>
</dbReference>
<sequence length="91" mass="10680">MEKAQAVHHPTRFLRTQQLGRLNFALLFLSQLKWHLIDHSACSDTRYYCPMYTYHRNGRVISCVLLVCDNCEELWLLRNSLSLPNRTADAD</sequence>
<comment type="caution">
    <text evidence="1">The sequence shown here is derived from an EMBL/GenBank/DDBJ whole genome shotgun (WGS) entry which is preliminary data.</text>
</comment>
<dbReference type="AlphaFoldDB" id="A0A0V1KQN3"/>